<sequence length="444" mass="49735">MIAVVNNLDLVVIGSDNHRILLSTRYSTPIELFTQLDGVLREWDVDILSVDAIADNTATTPTSHAPSTPLHSLAQLHDPFYLRQRYSREFEITANLDRTPAHLIAISPPSNSILLGLGHDDHLVFQIPKHARLDSLPRNARFMDHPLNPALLLAHIQIHDQGNARSSIRDAYSNGNWATFNSLVNIVNIGGSVGLDNKLFSFYYPSSETTLSGPLQGYYRYELGVSTNEFADLRANPRCIIESQFLTIKRYIDEFERAGLVDENTTVYLTGEPTQSGSLCSAIANILNRRIYLPHSTMGERSTHHTLTPLLGMGLYSWYKTLRPSTSLEETVRYRRKAYNHSITSPASTPPLTPLLTPQIGSLNTIHSKSNLTPVDEQFELPTITPTTVTFDQRYAFNTLTTLEFDNDPYIKPDKDMAVIYNALVAEHKRLEAVSVGCGRWRGT</sequence>
<evidence type="ECO:0008006" key="3">
    <source>
        <dbReference type="Google" id="ProtNLM"/>
    </source>
</evidence>
<dbReference type="Gene3D" id="3.30.420.40">
    <property type="match status" value="1"/>
</dbReference>
<evidence type="ECO:0000313" key="2">
    <source>
        <dbReference type="Proteomes" id="UP000310189"/>
    </source>
</evidence>
<organism evidence="1 2">
    <name type="scientific">Wallemia hederae</name>
    <dbReference type="NCBI Taxonomy" id="1540922"/>
    <lineage>
        <taxon>Eukaryota</taxon>
        <taxon>Fungi</taxon>
        <taxon>Dikarya</taxon>
        <taxon>Basidiomycota</taxon>
        <taxon>Wallemiomycotina</taxon>
        <taxon>Wallemiomycetes</taxon>
        <taxon>Wallemiales</taxon>
        <taxon>Wallemiaceae</taxon>
        <taxon>Wallemia</taxon>
    </lineage>
</organism>
<gene>
    <name evidence="1" type="ORF">E3P99_00989</name>
</gene>
<evidence type="ECO:0000313" key="1">
    <source>
        <dbReference type="EMBL" id="TIA91571.1"/>
    </source>
</evidence>
<dbReference type="Proteomes" id="UP000310189">
    <property type="component" value="Unassembled WGS sequence"/>
</dbReference>
<proteinExistence type="predicted"/>
<protein>
    <recommendedName>
        <fullName evidence="3">Carbohydrate kinase FGGY C-terminal domain-containing protein</fullName>
    </recommendedName>
</protein>
<dbReference type="AlphaFoldDB" id="A0A4T0FSS3"/>
<reference evidence="1 2" key="1">
    <citation type="submission" date="2019-03" db="EMBL/GenBank/DDBJ databases">
        <title>Sequencing 23 genomes of Wallemia ichthyophaga.</title>
        <authorList>
            <person name="Gostincar C."/>
        </authorList>
    </citation>
    <scope>NUCLEOTIDE SEQUENCE [LARGE SCALE GENOMIC DNA]</scope>
    <source>
        <strain evidence="1 2">EXF-5753</strain>
    </source>
</reference>
<dbReference type="OrthoDB" id="1728974at2759"/>
<dbReference type="EMBL" id="SPNW01000011">
    <property type="protein sequence ID" value="TIA91571.1"/>
    <property type="molecule type" value="Genomic_DNA"/>
</dbReference>
<accession>A0A4T0FSS3</accession>
<comment type="caution">
    <text evidence="1">The sequence shown here is derived from an EMBL/GenBank/DDBJ whole genome shotgun (WGS) entry which is preliminary data.</text>
</comment>
<name>A0A4T0FSS3_9BASI</name>
<keyword evidence="2" id="KW-1185">Reference proteome</keyword>